<gene>
    <name evidence="2" type="ORF">B0H17DRAFT_1103917</name>
</gene>
<reference evidence="2" key="1">
    <citation type="submission" date="2023-03" db="EMBL/GenBank/DDBJ databases">
        <title>Massive genome expansion in bonnet fungi (Mycena s.s.) driven by repeated elements and novel gene families across ecological guilds.</title>
        <authorList>
            <consortium name="Lawrence Berkeley National Laboratory"/>
            <person name="Harder C.B."/>
            <person name="Miyauchi S."/>
            <person name="Viragh M."/>
            <person name="Kuo A."/>
            <person name="Thoen E."/>
            <person name="Andreopoulos B."/>
            <person name="Lu D."/>
            <person name="Skrede I."/>
            <person name="Drula E."/>
            <person name="Henrissat B."/>
            <person name="Morin E."/>
            <person name="Kohler A."/>
            <person name="Barry K."/>
            <person name="LaButti K."/>
            <person name="Morin E."/>
            <person name="Salamov A."/>
            <person name="Lipzen A."/>
            <person name="Mereny Z."/>
            <person name="Hegedus B."/>
            <person name="Baldrian P."/>
            <person name="Stursova M."/>
            <person name="Weitz H."/>
            <person name="Taylor A."/>
            <person name="Grigoriev I.V."/>
            <person name="Nagy L.G."/>
            <person name="Martin F."/>
            <person name="Kauserud H."/>
        </authorList>
    </citation>
    <scope>NUCLEOTIDE SEQUENCE</scope>
    <source>
        <strain evidence="2">CBHHK067</strain>
    </source>
</reference>
<comment type="caution">
    <text evidence="2">The sequence shown here is derived from an EMBL/GenBank/DDBJ whole genome shotgun (WGS) entry which is preliminary data.</text>
</comment>
<evidence type="ECO:0000313" key="3">
    <source>
        <dbReference type="Proteomes" id="UP001221757"/>
    </source>
</evidence>
<accession>A0AAD7CD60</accession>
<dbReference type="AlphaFoldDB" id="A0AAD7CD60"/>
<evidence type="ECO:0000313" key="2">
    <source>
        <dbReference type="EMBL" id="KAJ7645786.1"/>
    </source>
</evidence>
<sequence>MSSWCHSTRWHQKQHKGHYSTGQLGGKKQHKGHYSTAQLGGKKQHKTATQLLNSVAKNNIKVCCCYFETKIPVELLQRIFELTKPYTLRRDLAISPWHLGQLNRRTRAVASSLPRLWSDIQVD</sequence>
<protein>
    <recommendedName>
        <fullName evidence="4">F-box domain-containing protein</fullName>
    </recommendedName>
</protein>
<keyword evidence="3" id="KW-1185">Reference proteome</keyword>
<proteinExistence type="predicted"/>
<name>A0AAD7CD60_MYCRO</name>
<organism evidence="2 3">
    <name type="scientific">Mycena rosella</name>
    <name type="common">Pink bonnet</name>
    <name type="synonym">Agaricus rosellus</name>
    <dbReference type="NCBI Taxonomy" id="1033263"/>
    <lineage>
        <taxon>Eukaryota</taxon>
        <taxon>Fungi</taxon>
        <taxon>Dikarya</taxon>
        <taxon>Basidiomycota</taxon>
        <taxon>Agaricomycotina</taxon>
        <taxon>Agaricomycetes</taxon>
        <taxon>Agaricomycetidae</taxon>
        <taxon>Agaricales</taxon>
        <taxon>Marasmiineae</taxon>
        <taxon>Mycenaceae</taxon>
        <taxon>Mycena</taxon>
    </lineage>
</organism>
<dbReference type="Proteomes" id="UP001221757">
    <property type="component" value="Unassembled WGS sequence"/>
</dbReference>
<evidence type="ECO:0000256" key="1">
    <source>
        <dbReference type="SAM" id="MobiDB-lite"/>
    </source>
</evidence>
<dbReference type="EMBL" id="JARKIE010000393">
    <property type="protein sequence ID" value="KAJ7645786.1"/>
    <property type="molecule type" value="Genomic_DNA"/>
</dbReference>
<feature type="region of interest" description="Disordered" evidence="1">
    <location>
        <begin position="15"/>
        <end position="40"/>
    </location>
</feature>
<evidence type="ECO:0008006" key="4">
    <source>
        <dbReference type="Google" id="ProtNLM"/>
    </source>
</evidence>